<proteinExistence type="predicted"/>
<name>A0A383EBP6_9ZZZZ</name>
<feature type="non-terminal residue" evidence="1">
    <location>
        <position position="44"/>
    </location>
</feature>
<gene>
    <name evidence="1" type="ORF">METZ01_LOCUS507146</name>
</gene>
<dbReference type="AlphaFoldDB" id="A0A383EBP6"/>
<organism evidence="1">
    <name type="scientific">marine metagenome</name>
    <dbReference type="NCBI Taxonomy" id="408172"/>
    <lineage>
        <taxon>unclassified sequences</taxon>
        <taxon>metagenomes</taxon>
        <taxon>ecological metagenomes</taxon>
    </lineage>
</organism>
<dbReference type="EMBL" id="UINC01224601">
    <property type="protein sequence ID" value="SVE54292.1"/>
    <property type="molecule type" value="Genomic_DNA"/>
</dbReference>
<reference evidence="1" key="1">
    <citation type="submission" date="2018-05" db="EMBL/GenBank/DDBJ databases">
        <authorList>
            <person name="Lanie J.A."/>
            <person name="Ng W.-L."/>
            <person name="Kazmierczak K.M."/>
            <person name="Andrzejewski T.M."/>
            <person name="Davidsen T.M."/>
            <person name="Wayne K.J."/>
            <person name="Tettelin H."/>
            <person name="Glass J.I."/>
            <person name="Rusch D."/>
            <person name="Podicherti R."/>
            <person name="Tsui H.-C.T."/>
            <person name="Winkler M.E."/>
        </authorList>
    </citation>
    <scope>NUCLEOTIDE SEQUENCE</scope>
</reference>
<evidence type="ECO:0000313" key="1">
    <source>
        <dbReference type="EMBL" id="SVE54292.1"/>
    </source>
</evidence>
<accession>A0A383EBP6</accession>
<protein>
    <submittedName>
        <fullName evidence="1">Uncharacterized protein</fullName>
    </submittedName>
</protein>
<sequence length="44" mass="5214">MIGFYIRLKSKFMLSKVKNPKLAKQGKLSYEWARSHMQILDNTI</sequence>